<dbReference type="AlphaFoldDB" id="A0A1S7SES9"/>
<gene>
    <name evidence="2" type="ORF">AGR4C_pb30039</name>
</gene>
<evidence type="ECO:0000259" key="1">
    <source>
        <dbReference type="Pfam" id="PF13628"/>
    </source>
</evidence>
<dbReference type="Proteomes" id="UP000191897">
    <property type="component" value="Unassembled WGS sequence"/>
</dbReference>
<accession>A0A1S7SES9</accession>
<proteinExistence type="predicted"/>
<dbReference type="InterPro" id="IPR025419">
    <property type="entry name" value="DUF4142"/>
</dbReference>
<sequence length="66" mass="7294">MLDAEGKTSVEKLKAASAAEFDKAYVSAQLDGHKKLLTIQEDYLKGGQNREHLSVTKLARGDQRAY</sequence>
<dbReference type="EMBL" id="FBWC01000042">
    <property type="protein sequence ID" value="CUX67940.1"/>
    <property type="molecule type" value="Genomic_DNA"/>
</dbReference>
<dbReference type="RefSeq" id="WP_244557262.1">
    <property type="nucleotide sequence ID" value="NZ_LT009733.1"/>
</dbReference>
<dbReference type="Pfam" id="PF13628">
    <property type="entry name" value="DUF4142"/>
    <property type="match status" value="1"/>
</dbReference>
<name>A0A1S7SES9_AGRTU</name>
<feature type="domain" description="DUF4142" evidence="1">
    <location>
        <begin position="2"/>
        <end position="51"/>
    </location>
</feature>
<protein>
    <recommendedName>
        <fullName evidence="1">DUF4142 domain-containing protein</fullName>
    </recommendedName>
</protein>
<evidence type="ECO:0000313" key="3">
    <source>
        <dbReference type="Proteomes" id="UP000191897"/>
    </source>
</evidence>
<reference evidence="2 3" key="1">
    <citation type="submission" date="2016-01" db="EMBL/GenBank/DDBJ databases">
        <authorList>
            <person name="Oliw E.H."/>
        </authorList>
    </citation>
    <scope>NUCLEOTIDE SEQUENCE [LARGE SCALE GENOMIC DNA]</scope>
    <source>
        <strain evidence="2 3">Kerr 14</strain>
    </source>
</reference>
<evidence type="ECO:0000313" key="2">
    <source>
        <dbReference type="EMBL" id="CUX67940.1"/>
    </source>
</evidence>
<organism evidence="2 3">
    <name type="scientific">Agrobacterium tumefaciens str. Kerr 14</name>
    <dbReference type="NCBI Taxonomy" id="1183424"/>
    <lineage>
        <taxon>Bacteria</taxon>
        <taxon>Pseudomonadati</taxon>
        <taxon>Pseudomonadota</taxon>
        <taxon>Alphaproteobacteria</taxon>
        <taxon>Hyphomicrobiales</taxon>
        <taxon>Rhizobiaceae</taxon>
        <taxon>Rhizobium/Agrobacterium group</taxon>
        <taxon>Agrobacterium</taxon>
        <taxon>Agrobacterium tumefaciens complex</taxon>
    </lineage>
</organism>